<evidence type="ECO:0000313" key="3">
    <source>
        <dbReference type="Proteomes" id="UP000092839"/>
    </source>
</evidence>
<organism evidence="2 3">
    <name type="scientific">Bradyrhizobium icense</name>
    <dbReference type="NCBI Taxonomy" id="1274631"/>
    <lineage>
        <taxon>Bacteria</taxon>
        <taxon>Pseudomonadati</taxon>
        <taxon>Pseudomonadota</taxon>
        <taxon>Alphaproteobacteria</taxon>
        <taxon>Hyphomicrobiales</taxon>
        <taxon>Nitrobacteraceae</taxon>
        <taxon>Bradyrhizobium</taxon>
    </lineage>
</organism>
<sequence length="189" mass="20683">MRTFIRSVIAVVAGFLLMWPLGYAYAALGWPTFHVWGLMHGTFVAAWPTLSILAFLALGYLPLFRRTDDTALLIAGLVWGLLLATGFNIRHALGFAIAYGLLSATTVVVAVLCIFAKHRLRLAFLVISPLVFLNLDILLAPPALEQFLSRAIFDLKALLPPVAFSLAGYVLGSLARIAIKRWPRTAALH</sequence>
<dbReference type="EMBL" id="CP016428">
    <property type="protein sequence ID" value="ANW04690.1"/>
    <property type="molecule type" value="Genomic_DNA"/>
</dbReference>
<feature type="transmembrane region" description="Helical" evidence="1">
    <location>
        <begin position="42"/>
        <end position="63"/>
    </location>
</feature>
<keyword evidence="1" id="KW-0812">Transmembrane</keyword>
<dbReference type="STRING" id="1274631.LMTR13_35680"/>
<feature type="transmembrane region" description="Helical" evidence="1">
    <location>
        <begin position="95"/>
        <end position="115"/>
    </location>
</feature>
<feature type="transmembrane region" description="Helical" evidence="1">
    <location>
        <begin position="70"/>
        <end position="89"/>
    </location>
</feature>
<dbReference type="KEGG" id="bic:LMTR13_35680"/>
<evidence type="ECO:0000256" key="1">
    <source>
        <dbReference type="SAM" id="Phobius"/>
    </source>
</evidence>
<name>A0A1B1UPF0_9BRAD</name>
<accession>A0A1B1UPF0</accession>
<gene>
    <name evidence="2" type="ORF">LMTR13_35680</name>
</gene>
<proteinExistence type="predicted"/>
<reference evidence="2 3" key="1">
    <citation type="submission" date="2016-07" db="EMBL/GenBank/DDBJ databases">
        <title>Complete genome sequence of Bradyrhizobium icense LMTR 13T, a potential inoculant strain isolated from lima bean (Phaseolus lunatus) in Peru.</title>
        <authorList>
            <person name="Ormeno-Orrillo E."/>
            <person name="Duran D."/>
            <person name="Rogel M.A."/>
            <person name="Rey L."/>
            <person name="Imperial J."/>
            <person name="Ruiz-Argueso T."/>
            <person name="Martinez-Romero E."/>
        </authorList>
    </citation>
    <scope>NUCLEOTIDE SEQUENCE [LARGE SCALE GENOMIC DNA]</scope>
    <source>
        <strain evidence="2 3">LMTR 13</strain>
    </source>
</reference>
<dbReference type="AlphaFoldDB" id="A0A1B1UPF0"/>
<keyword evidence="1" id="KW-1133">Transmembrane helix</keyword>
<protein>
    <submittedName>
        <fullName evidence="2">Uncharacterized protein</fullName>
    </submittedName>
</protein>
<dbReference type="Proteomes" id="UP000092839">
    <property type="component" value="Chromosome"/>
</dbReference>
<feature type="transmembrane region" description="Helical" evidence="1">
    <location>
        <begin position="161"/>
        <end position="179"/>
    </location>
</feature>
<evidence type="ECO:0000313" key="2">
    <source>
        <dbReference type="EMBL" id="ANW04690.1"/>
    </source>
</evidence>
<feature type="transmembrane region" description="Helical" evidence="1">
    <location>
        <begin position="122"/>
        <end position="141"/>
    </location>
</feature>
<keyword evidence="1" id="KW-0472">Membrane</keyword>
<keyword evidence="3" id="KW-1185">Reference proteome</keyword>